<dbReference type="GO" id="GO:0047617">
    <property type="term" value="F:fatty acyl-CoA hydrolase activity"/>
    <property type="evidence" value="ECO:0007669"/>
    <property type="project" value="TreeGrafter"/>
</dbReference>
<dbReference type="PANTHER" id="PTHR31793">
    <property type="entry name" value="4-HYDROXYBENZOYL-COA THIOESTERASE FAMILY MEMBER"/>
    <property type="match status" value="1"/>
</dbReference>
<dbReference type="InterPro" id="IPR029069">
    <property type="entry name" value="HotDog_dom_sf"/>
</dbReference>
<gene>
    <name evidence="3" type="ORF">UFOPK2942_00012</name>
    <name evidence="4" type="ORF">UFOPK3232_00660</name>
</gene>
<evidence type="ECO:0000256" key="1">
    <source>
        <dbReference type="ARBA" id="ARBA00005953"/>
    </source>
</evidence>
<keyword evidence="2" id="KW-0378">Hydrolase</keyword>
<comment type="similarity">
    <text evidence="1">Belongs to the 4-hydroxybenzoyl-CoA thioesterase family.</text>
</comment>
<dbReference type="Pfam" id="PF13279">
    <property type="entry name" value="4HBT_2"/>
    <property type="match status" value="1"/>
</dbReference>
<dbReference type="CDD" id="cd00586">
    <property type="entry name" value="4HBT"/>
    <property type="match status" value="1"/>
</dbReference>
<sequence length="124" mass="14135">MKYTSKQYVRWDDLDAMGHVNNAKYLTYSQEARFAMLGSFNMVVARAEVDFKAPINEGNIFVDMSLWVESIGTSSFTMVYEISKDGTLVARVKSVQVTVTEDTKSSRPLTDDQREILKTFLETE</sequence>
<organism evidence="4">
    <name type="scientific">freshwater metagenome</name>
    <dbReference type="NCBI Taxonomy" id="449393"/>
    <lineage>
        <taxon>unclassified sequences</taxon>
        <taxon>metagenomes</taxon>
        <taxon>ecological metagenomes</taxon>
    </lineage>
</organism>
<accession>A0A6J7B3T9</accession>
<dbReference type="EMBL" id="CAFARE010000019">
    <property type="protein sequence ID" value="CAB4838529.1"/>
    <property type="molecule type" value="Genomic_DNA"/>
</dbReference>
<dbReference type="Gene3D" id="3.10.129.10">
    <property type="entry name" value="Hotdog Thioesterase"/>
    <property type="match status" value="1"/>
</dbReference>
<dbReference type="AlphaFoldDB" id="A0A6J7B3T9"/>
<evidence type="ECO:0000256" key="2">
    <source>
        <dbReference type="ARBA" id="ARBA00022801"/>
    </source>
</evidence>
<dbReference type="PANTHER" id="PTHR31793:SF27">
    <property type="entry name" value="NOVEL THIOESTERASE SUPERFAMILY DOMAIN AND SAPOSIN A-TYPE DOMAIN CONTAINING PROTEIN (0610012H03RIK)"/>
    <property type="match status" value="1"/>
</dbReference>
<proteinExistence type="inferred from homology"/>
<dbReference type="SUPFAM" id="SSF54637">
    <property type="entry name" value="Thioesterase/thiol ester dehydrase-isomerase"/>
    <property type="match status" value="1"/>
</dbReference>
<reference evidence="4" key="1">
    <citation type="submission" date="2020-05" db="EMBL/GenBank/DDBJ databases">
        <authorList>
            <person name="Chiriac C."/>
            <person name="Salcher M."/>
            <person name="Ghai R."/>
            <person name="Kavagutti S V."/>
        </authorList>
    </citation>
    <scope>NUCLEOTIDE SEQUENCE</scope>
</reference>
<dbReference type="EMBL" id="CAFAAA010000001">
    <property type="protein sequence ID" value="CAB4770011.1"/>
    <property type="molecule type" value="Genomic_DNA"/>
</dbReference>
<dbReference type="InterPro" id="IPR050563">
    <property type="entry name" value="4-hydroxybenzoyl-CoA_TE"/>
</dbReference>
<protein>
    <submittedName>
        <fullName evidence="4">Unannotated protein</fullName>
    </submittedName>
</protein>
<name>A0A6J7B3T9_9ZZZZ</name>
<evidence type="ECO:0000313" key="4">
    <source>
        <dbReference type="EMBL" id="CAB4838529.1"/>
    </source>
</evidence>
<evidence type="ECO:0000313" key="3">
    <source>
        <dbReference type="EMBL" id="CAB4770011.1"/>
    </source>
</evidence>